<comment type="caution">
    <text evidence="2">The sequence shown here is derived from an EMBL/GenBank/DDBJ whole genome shotgun (WGS) entry which is preliminary data.</text>
</comment>
<sequence length="89" mass="9718">MSVQSSGVHAPRSTTRSTYRGRPLTERALRINDLPACARIGSADMSALLNLGRSALYKWVREGRAPAPIAPGVWRAGDVRDFLAQQGQR</sequence>
<organism evidence="2 3">
    <name type="scientific">Zeimonas arvi</name>
    <dbReference type="NCBI Taxonomy" id="2498847"/>
    <lineage>
        <taxon>Bacteria</taxon>
        <taxon>Pseudomonadati</taxon>
        <taxon>Pseudomonadota</taxon>
        <taxon>Betaproteobacteria</taxon>
        <taxon>Burkholderiales</taxon>
        <taxon>Burkholderiaceae</taxon>
        <taxon>Zeimonas</taxon>
    </lineage>
</organism>
<accession>A0A5C8NP50</accession>
<evidence type="ECO:0000313" key="2">
    <source>
        <dbReference type="EMBL" id="TXL63554.1"/>
    </source>
</evidence>
<dbReference type="RefSeq" id="WP_147705708.1">
    <property type="nucleotide sequence ID" value="NZ_VDUY01000008.1"/>
</dbReference>
<dbReference type="Proteomes" id="UP000321548">
    <property type="component" value="Unassembled WGS sequence"/>
</dbReference>
<feature type="compositionally biased region" description="Polar residues" evidence="1">
    <location>
        <begin position="1"/>
        <end position="18"/>
    </location>
</feature>
<evidence type="ECO:0000313" key="3">
    <source>
        <dbReference type="Proteomes" id="UP000321548"/>
    </source>
</evidence>
<feature type="region of interest" description="Disordered" evidence="1">
    <location>
        <begin position="1"/>
        <end position="24"/>
    </location>
</feature>
<name>A0A5C8NP50_9BURK</name>
<proteinExistence type="predicted"/>
<evidence type="ECO:0000256" key="1">
    <source>
        <dbReference type="SAM" id="MobiDB-lite"/>
    </source>
</evidence>
<keyword evidence="3" id="KW-1185">Reference proteome</keyword>
<dbReference type="AlphaFoldDB" id="A0A5C8NP50"/>
<gene>
    <name evidence="2" type="ORF">FHP08_17110</name>
</gene>
<dbReference type="EMBL" id="VDUY01000008">
    <property type="protein sequence ID" value="TXL63554.1"/>
    <property type="molecule type" value="Genomic_DNA"/>
</dbReference>
<reference evidence="2 3" key="1">
    <citation type="submission" date="2019-06" db="EMBL/GenBank/DDBJ databases">
        <title>Quisquiliibacterium sp. nov., isolated from a maize field.</title>
        <authorList>
            <person name="Lin S.-Y."/>
            <person name="Tsai C.-F."/>
            <person name="Young C.-C."/>
        </authorList>
    </citation>
    <scope>NUCLEOTIDE SEQUENCE [LARGE SCALE GENOMIC DNA]</scope>
    <source>
        <strain evidence="2 3">CC-CFT501</strain>
    </source>
</reference>
<dbReference type="OrthoDB" id="9182156at2"/>
<protein>
    <submittedName>
        <fullName evidence="2">Helix-turn-helix domain-containing protein</fullName>
    </submittedName>
</protein>